<dbReference type="AlphaFoldDB" id="M0AJM7"/>
<keyword evidence="2" id="KW-1185">Reference proteome</keyword>
<sequence>MNEIVRAATAATERIIASRGSKSQHSSIQQRKLCLIFTTRRLSALSWYRQFREIGLMFAISNIEPLCEPL</sequence>
<proteinExistence type="predicted"/>
<dbReference type="Proteomes" id="UP000011591">
    <property type="component" value="Unassembled WGS sequence"/>
</dbReference>
<gene>
    <name evidence="1" type="ORF">C480_21209</name>
</gene>
<evidence type="ECO:0000313" key="2">
    <source>
        <dbReference type="Proteomes" id="UP000011591"/>
    </source>
</evidence>
<accession>M0AJM7</accession>
<dbReference type="EMBL" id="AOIP01000061">
    <property type="protein sequence ID" value="ELY98556.1"/>
    <property type="molecule type" value="Genomic_DNA"/>
</dbReference>
<protein>
    <submittedName>
        <fullName evidence="1">Putative transposase</fullName>
    </submittedName>
</protein>
<evidence type="ECO:0000313" key="1">
    <source>
        <dbReference type="EMBL" id="ELY98556.1"/>
    </source>
</evidence>
<reference evidence="1 2" key="1">
    <citation type="journal article" date="2014" name="PLoS Genet.">
        <title>Phylogenetically driven sequencing of extremely halophilic archaea reveals strategies for static and dynamic osmo-response.</title>
        <authorList>
            <person name="Becker E.A."/>
            <person name="Seitzer P.M."/>
            <person name="Tritt A."/>
            <person name="Larsen D."/>
            <person name="Krusor M."/>
            <person name="Yao A.I."/>
            <person name="Wu D."/>
            <person name="Madern D."/>
            <person name="Eisen J.A."/>
            <person name="Darling A.E."/>
            <person name="Facciotti M.T."/>
        </authorList>
    </citation>
    <scope>NUCLEOTIDE SEQUENCE [LARGE SCALE GENOMIC DNA]</scope>
    <source>
        <strain evidence="1 2">DSM 13077</strain>
    </source>
</reference>
<comment type="caution">
    <text evidence="1">The sequence shown here is derived from an EMBL/GenBank/DDBJ whole genome shotgun (WGS) entry which is preliminary data.</text>
</comment>
<organism evidence="1 2">
    <name type="scientific">Natrialba aegyptia DSM 13077</name>
    <dbReference type="NCBI Taxonomy" id="1227491"/>
    <lineage>
        <taxon>Archaea</taxon>
        <taxon>Methanobacteriati</taxon>
        <taxon>Methanobacteriota</taxon>
        <taxon>Stenosarchaea group</taxon>
        <taxon>Halobacteria</taxon>
        <taxon>Halobacteriales</taxon>
        <taxon>Natrialbaceae</taxon>
        <taxon>Natrialba</taxon>
    </lineage>
</organism>
<name>M0AJM7_9EURY</name>